<protein>
    <submittedName>
        <fullName evidence="2">NAD(P)-binding protein</fullName>
    </submittedName>
</protein>
<evidence type="ECO:0000313" key="3">
    <source>
        <dbReference type="Proteomes" id="UP000799441"/>
    </source>
</evidence>
<gene>
    <name evidence="2" type="ORF">K431DRAFT_271290</name>
</gene>
<feature type="domain" description="NAD-dependent epimerase/dehydratase" evidence="1">
    <location>
        <begin position="15"/>
        <end position="91"/>
    </location>
</feature>
<dbReference type="Proteomes" id="UP000799441">
    <property type="component" value="Unassembled WGS sequence"/>
</dbReference>
<reference evidence="2" key="1">
    <citation type="journal article" date="2020" name="Stud. Mycol.">
        <title>101 Dothideomycetes genomes: a test case for predicting lifestyles and emergence of pathogens.</title>
        <authorList>
            <person name="Haridas S."/>
            <person name="Albert R."/>
            <person name="Binder M."/>
            <person name="Bloem J."/>
            <person name="Labutti K."/>
            <person name="Salamov A."/>
            <person name="Andreopoulos B."/>
            <person name="Baker S."/>
            <person name="Barry K."/>
            <person name="Bills G."/>
            <person name="Bluhm B."/>
            <person name="Cannon C."/>
            <person name="Castanera R."/>
            <person name="Culley D."/>
            <person name="Daum C."/>
            <person name="Ezra D."/>
            <person name="Gonzalez J."/>
            <person name="Henrissat B."/>
            <person name="Kuo A."/>
            <person name="Liang C."/>
            <person name="Lipzen A."/>
            <person name="Lutzoni F."/>
            <person name="Magnuson J."/>
            <person name="Mondo S."/>
            <person name="Nolan M."/>
            <person name="Ohm R."/>
            <person name="Pangilinan J."/>
            <person name="Park H.-J."/>
            <person name="Ramirez L."/>
            <person name="Alfaro M."/>
            <person name="Sun H."/>
            <person name="Tritt A."/>
            <person name="Yoshinaga Y."/>
            <person name="Zwiers L.-H."/>
            <person name="Turgeon B."/>
            <person name="Goodwin S."/>
            <person name="Spatafora J."/>
            <person name="Crous P."/>
            <person name="Grigoriev I."/>
        </authorList>
    </citation>
    <scope>NUCLEOTIDE SEQUENCE</scope>
    <source>
        <strain evidence="2">CBS 116435</strain>
    </source>
</reference>
<evidence type="ECO:0000259" key="1">
    <source>
        <dbReference type="Pfam" id="PF01370"/>
    </source>
</evidence>
<accession>A0A9P4Q8M7</accession>
<dbReference type="AlphaFoldDB" id="A0A9P4Q8M7"/>
<dbReference type="GO" id="GO:0044877">
    <property type="term" value="F:protein-containing complex binding"/>
    <property type="evidence" value="ECO:0007669"/>
    <property type="project" value="TreeGrafter"/>
</dbReference>
<keyword evidence="3" id="KW-1185">Reference proteome</keyword>
<dbReference type="Pfam" id="PF01370">
    <property type="entry name" value="Epimerase"/>
    <property type="match status" value="1"/>
</dbReference>
<dbReference type="OrthoDB" id="276721at2759"/>
<dbReference type="InterPro" id="IPR036291">
    <property type="entry name" value="NAD(P)-bd_dom_sf"/>
</dbReference>
<dbReference type="PANTHER" id="PTHR12126">
    <property type="entry name" value="NADH-UBIQUINONE OXIDOREDUCTASE 39 KDA SUBUNIT-RELATED"/>
    <property type="match status" value="1"/>
</dbReference>
<dbReference type="EMBL" id="MU003802">
    <property type="protein sequence ID" value="KAF2720214.1"/>
    <property type="molecule type" value="Genomic_DNA"/>
</dbReference>
<name>A0A9P4Q8M7_9PEZI</name>
<dbReference type="InterPro" id="IPR001509">
    <property type="entry name" value="Epimerase_deHydtase"/>
</dbReference>
<dbReference type="PANTHER" id="PTHR12126:SF16">
    <property type="entry name" value="MIOREX COMPLEX COMPONENT 2"/>
    <property type="match status" value="1"/>
</dbReference>
<dbReference type="Gene3D" id="3.40.50.720">
    <property type="entry name" value="NAD(P)-binding Rossmann-like Domain"/>
    <property type="match status" value="1"/>
</dbReference>
<evidence type="ECO:0000313" key="2">
    <source>
        <dbReference type="EMBL" id="KAF2720214.1"/>
    </source>
</evidence>
<comment type="caution">
    <text evidence="2">The sequence shown here is derived from an EMBL/GenBank/DDBJ whole genome shotgun (WGS) entry which is preliminary data.</text>
</comment>
<dbReference type="InterPro" id="IPR051207">
    <property type="entry name" value="ComplexI_NDUFA9_subunit"/>
</dbReference>
<dbReference type="SUPFAM" id="SSF51735">
    <property type="entry name" value="NAD(P)-binding Rossmann-fold domains"/>
    <property type="match status" value="1"/>
</dbReference>
<sequence>MAAPVGTAAAKKKLVVCGGNGFLGSRICKAAVGRGWDVTSISRSGEPSWPSVSAHKTAPQWSKDVTWRSANILEPATYSQDLEGADAVVHSMGILLEADYKGVVTGKESPIAGLQRAFSKTKLGADQNPLERGVGEGIKAGEKDGQLTYELMNRDSALTLAREANAKDVKSFAYISAAAGAPILPGRYISTKREAESGISTSFPKMRSLFIRPGFLYDSSRGFTVPMAAVTYGGFLANSLTGGNLTWLMGAGGSKPLKADLVAEAVVEGLADENVKGPVEVSEIEALATRAWRRGML</sequence>
<proteinExistence type="predicted"/>
<organism evidence="2 3">
    <name type="scientific">Polychaeton citri CBS 116435</name>
    <dbReference type="NCBI Taxonomy" id="1314669"/>
    <lineage>
        <taxon>Eukaryota</taxon>
        <taxon>Fungi</taxon>
        <taxon>Dikarya</taxon>
        <taxon>Ascomycota</taxon>
        <taxon>Pezizomycotina</taxon>
        <taxon>Dothideomycetes</taxon>
        <taxon>Dothideomycetidae</taxon>
        <taxon>Capnodiales</taxon>
        <taxon>Capnodiaceae</taxon>
        <taxon>Polychaeton</taxon>
    </lineage>
</organism>
<dbReference type="GO" id="GO:0005739">
    <property type="term" value="C:mitochondrion"/>
    <property type="evidence" value="ECO:0007669"/>
    <property type="project" value="TreeGrafter"/>
</dbReference>